<accession>A0ACB9XVV4</accession>
<comment type="caution">
    <text evidence="1">The sequence shown here is derived from an EMBL/GenBank/DDBJ whole genome shotgun (WGS) entry which is preliminary data.</text>
</comment>
<evidence type="ECO:0000313" key="2">
    <source>
        <dbReference type="Proteomes" id="UP001057452"/>
    </source>
</evidence>
<reference evidence="1" key="1">
    <citation type="submission" date="2022-05" db="EMBL/GenBank/DDBJ databases">
        <title>Chromosome-level genome of Chaenocephalus aceratus.</title>
        <authorList>
            <person name="Park H."/>
        </authorList>
    </citation>
    <scope>NUCLEOTIDE SEQUENCE</scope>
    <source>
        <strain evidence="1">KU_202001</strain>
    </source>
</reference>
<organism evidence="1 2">
    <name type="scientific">Chaenocephalus aceratus</name>
    <name type="common">Blackfin icefish</name>
    <name type="synonym">Chaenichthys aceratus</name>
    <dbReference type="NCBI Taxonomy" id="36190"/>
    <lineage>
        <taxon>Eukaryota</taxon>
        <taxon>Metazoa</taxon>
        <taxon>Chordata</taxon>
        <taxon>Craniata</taxon>
        <taxon>Vertebrata</taxon>
        <taxon>Euteleostomi</taxon>
        <taxon>Actinopterygii</taxon>
        <taxon>Neopterygii</taxon>
        <taxon>Teleostei</taxon>
        <taxon>Neoteleostei</taxon>
        <taxon>Acanthomorphata</taxon>
        <taxon>Eupercaria</taxon>
        <taxon>Perciformes</taxon>
        <taxon>Notothenioidei</taxon>
        <taxon>Channichthyidae</taxon>
        <taxon>Chaenocephalus</taxon>
    </lineage>
</organism>
<proteinExistence type="predicted"/>
<protein>
    <submittedName>
        <fullName evidence="1">Uncharacterized protein</fullName>
    </submittedName>
</protein>
<gene>
    <name evidence="1" type="ORF">KUCAC02_002650</name>
</gene>
<evidence type="ECO:0000313" key="1">
    <source>
        <dbReference type="EMBL" id="KAI4831049.1"/>
    </source>
</evidence>
<feature type="non-terminal residue" evidence="1">
    <location>
        <position position="65"/>
    </location>
</feature>
<keyword evidence="2" id="KW-1185">Reference proteome</keyword>
<dbReference type="Proteomes" id="UP001057452">
    <property type="component" value="Chromosome 3"/>
</dbReference>
<sequence>GHDMAIWMELAALQTACRAPALPGASGVECLLLGGMNWVPHILHQWCSDRAWHCARPRCALPNEP</sequence>
<feature type="non-terminal residue" evidence="1">
    <location>
        <position position="1"/>
    </location>
</feature>
<dbReference type="EMBL" id="CM043787">
    <property type="protein sequence ID" value="KAI4831049.1"/>
    <property type="molecule type" value="Genomic_DNA"/>
</dbReference>
<name>A0ACB9XVV4_CHAAC</name>